<feature type="region of interest" description="Disordered" evidence="1">
    <location>
        <begin position="631"/>
        <end position="654"/>
    </location>
</feature>
<comment type="caution">
    <text evidence="4">The sequence shown here is derived from an EMBL/GenBank/DDBJ whole genome shotgun (WGS) entry which is preliminary data.</text>
</comment>
<dbReference type="EMBL" id="LFMY01000010">
    <property type="protein sequence ID" value="OKL57877.1"/>
    <property type="molecule type" value="Genomic_DNA"/>
</dbReference>
<dbReference type="RefSeq" id="XP_020117998.1">
    <property type="nucleotide sequence ID" value="XM_020269023.1"/>
</dbReference>
<name>A0A225AWK4_TALAT</name>
<reference evidence="4 5" key="1">
    <citation type="submission" date="2015-06" db="EMBL/GenBank/DDBJ databases">
        <title>Talaromyces atroroseus IBT 11181 draft genome.</title>
        <authorList>
            <person name="Rasmussen K.B."/>
            <person name="Rasmussen S."/>
            <person name="Petersen B."/>
            <person name="Sicheritz-Ponten T."/>
            <person name="Mortensen U.H."/>
            <person name="Thrane U."/>
        </authorList>
    </citation>
    <scope>NUCLEOTIDE SEQUENCE [LARGE SCALE GENOMIC DNA]</scope>
    <source>
        <strain evidence="4 5">IBT 11181</strain>
    </source>
</reference>
<dbReference type="InterPro" id="IPR011009">
    <property type="entry name" value="Kinase-like_dom_sf"/>
</dbReference>
<dbReference type="GO" id="GO:0044773">
    <property type="term" value="P:mitotic DNA damage checkpoint signaling"/>
    <property type="evidence" value="ECO:0007669"/>
    <property type="project" value="TreeGrafter"/>
</dbReference>
<dbReference type="PANTHER" id="PTHR44167">
    <property type="entry name" value="OVARIAN-SPECIFIC SERINE/THREONINE-PROTEIN KINASE LOK-RELATED"/>
    <property type="match status" value="1"/>
</dbReference>
<dbReference type="Pfam" id="PF00069">
    <property type="entry name" value="Pkinase"/>
    <property type="match status" value="1"/>
</dbReference>
<evidence type="ECO:0000256" key="1">
    <source>
        <dbReference type="SAM" id="MobiDB-lite"/>
    </source>
</evidence>
<dbReference type="GO" id="GO:0005634">
    <property type="term" value="C:nucleus"/>
    <property type="evidence" value="ECO:0007669"/>
    <property type="project" value="TreeGrafter"/>
</dbReference>
<evidence type="ECO:0000259" key="3">
    <source>
        <dbReference type="PROSITE" id="PS50011"/>
    </source>
</evidence>
<dbReference type="Proteomes" id="UP000214365">
    <property type="component" value="Unassembled WGS sequence"/>
</dbReference>
<dbReference type="OrthoDB" id="1046782at2759"/>
<dbReference type="AlphaFoldDB" id="A0A225AWK4"/>
<feature type="transmembrane region" description="Helical" evidence="2">
    <location>
        <begin position="89"/>
        <end position="113"/>
    </location>
</feature>
<dbReference type="PROSITE" id="PS50011">
    <property type="entry name" value="PROTEIN_KINASE_DOM"/>
    <property type="match status" value="1"/>
</dbReference>
<organism evidence="4 5">
    <name type="scientific">Talaromyces atroroseus</name>
    <dbReference type="NCBI Taxonomy" id="1441469"/>
    <lineage>
        <taxon>Eukaryota</taxon>
        <taxon>Fungi</taxon>
        <taxon>Dikarya</taxon>
        <taxon>Ascomycota</taxon>
        <taxon>Pezizomycotina</taxon>
        <taxon>Eurotiomycetes</taxon>
        <taxon>Eurotiomycetidae</taxon>
        <taxon>Eurotiales</taxon>
        <taxon>Trichocomaceae</taxon>
        <taxon>Talaromyces</taxon>
        <taxon>Talaromyces sect. Trachyspermi</taxon>
    </lineage>
</organism>
<protein>
    <recommendedName>
        <fullName evidence="3">Protein kinase domain-containing protein</fullName>
    </recommendedName>
</protein>
<dbReference type="GO" id="GO:0004674">
    <property type="term" value="F:protein serine/threonine kinase activity"/>
    <property type="evidence" value="ECO:0007669"/>
    <property type="project" value="TreeGrafter"/>
</dbReference>
<feature type="domain" description="Protein kinase" evidence="3">
    <location>
        <begin position="176"/>
        <end position="483"/>
    </location>
</feature>
<evidence type="ECO:0000256" key="2">
    <source>
        <dbReference type="SAM" id="Phobius"/>
    </source>
</evidence>
<dbReference type="Gene3D" id="1.10.510.10">
    <property type="entry name" value="Transferase(Phosphotransferase) domain 1"/>
    <property type="match status" value="1"/>
</dbReference>
<keyword evidence="2" id="KW-1133">Transmembrane helix</keyword>
<dbReference type="GO" id="GO:0005524">
    <property type="term" value="F:ATP binding"/>
    <property type="evidence" value="ECO:0007669"/>
    <property type="project" value="InterPro"/>
</dbReference>
<gene>
    <name evidence="4" type="ORF">UA08_06715</name>
</gene>
<keyword evidence="5" id="KW-1185">Reference proteome</keyword>
<feature type="compositionally biased region" description="Basic and acidic residues" evidence="1">
    <location>
        <begin position="644"/>
        <end position="654"/>
    </location>
</feature>
<accession>A0A225AWK4</accession>
<dbReference type="SUPFAM" id="SSF56112">
    <property type="entry name" value="Protein kinase-like (PK-like)"/>
    <property type="match status" value="1"/>
</dbReference>
<evidence type="ECO:0000313" key="4">
    <source>
        <dbReference type="EMBL" id="OKL57877.1"/>
    </source>
</evidence>
<dbReference type="SMART" id="SM00220">
    <property type="entry name" value="S_TKc"/>
    <property type="match status" value="1"/>
</dbReference>
<sequence length="797" mass="91005">MALLTRSICQDTKVRHFARRIEEVAVPNVPGVSSAKRFYPIISLREIFSNDEVQSILNHRCDECKKHLSGDNAASLDRSSADKIMRSDAALSLFALLICLGYPLLIGCFLTFYGRSIREPRLYSQSDLRDTVFKFLPERLREEVTMWFQQWKWQFSPPSFEDGSYQLYQQGTILPYLKEAKIGPGGFSDVYRVDIHPSYSFARKEFRSHDTIAFIKERTNLQRIAELKSQHLVQIQKTYLLEDKFNILFPLAKTNLYKYLRESVWRAPCPANISKNPLWEQVLGITIALKKIIHFIDPREPGKVLFGYHLDLKGENILVDSSTTSADILKITDFGQTEFLDPSLQTTNATPGFGGTEAYAPPEYTLHRPDSVYDIWSLGIIVLEILAYAAMGTRGLVDREVGLDWVRYTITGSQGDSRFYIGRGESAQIKPAIVRWMAELEEMQDATNRRFVKQVLELIRRMLEPRRRNRITIDELVSEMTTIFNVTPSEVPEISIESLGLEADEVVLLTSLAPDRRQDMQLSLPFRHVVEPPTGAFAMSFSALEKDHPVALDRGSISVNDRAAVRLLQMALTGHTVSKTTYSLEEGFELKRRKSMSLKVKGLFSHGPDESVKPPRALWLELWVEEHTKLPNPDIPNGAASPDPGRRINREPDLGKKTPLGRVVVYCEDRIFIVPFAPEWRIKSEEDIKRRGQRELILHPMDKSQRDVFNVSEILGNNNTHPAIPMSHDSLRRVEKCTRFSCEEMKLKFQNANGPEHGQETNYYELDADGLPGHALTQHMLTKLPPFLRGSSYLICY</sequence>
<dbReference type="GeneID" id="31006470"/>
<dbReference type="PANTHER" id="PTHR44167:SF24">
    <property type="entry name" value="SERINE_THREONINE-PROTEIN KINASE CHK2"/>
    <property type="match status" value="1"/>
</dbReference>
<proteinExistence type="predicted"/>
<dbReference type="STRING" id="1441469.A0A225AWK4"/>
<evidence type="ECO:0000313" key="5">
    <source>
        <dbReference type="Proteomes" id="UP000214365"/>
    </source>
</evidence>
<keyword evidence="2" id="KW-0472">Membrane</keyword>
<keyword evidence="2" id="KW-0812">Transmembrane</keyword>
<dbReference type="GO" id="GO:0005737">
    <property type="term" value="C:cytoplasm"/>
    <property type="evidence" value="ECO:0007669"/>
    <property type="project" value="TreeGrafter"/>
</dbReference>
<dbReference type="InterPro" id="IPR000719">
    <property type="entry name" value="Prot_kinase_dom"/>
</dbReference>